<evidence type="ECO:0000256" key="1">
    <source>
        <dbReference type="ARBA" id="ARBA00004586"/>
    </source>
</evidence>
<reference evidence="12" key="1">
    <citation type="submission" date="2024-02" db="EMBL/GenBank/DDBJ databases">
        <authorList>
            <consortium name="ELIXIR-Norway"/>
            <consortium name="Elixir Norway"/>
        </authorList>
    </citation>
    <scope>NUCLEOTIDE SEQUENCE</scope>
</reference>
<keyword evidence="6" id="KW-0445">Lipid transport</keyword>
<keyword evidence="4" id="KW-0256">Endoplasmic reticulum</keyword>
<evidence type="ECO:0000256" key="4">
    <source>
        <dbReference type="ARBA" id="ARBA00022824"/>
    </source>
</evidence>
<sequence length="907" mass="99450">MRDGGCRGENEGGWVSVGSFVGGLIALAVVELLLLIYAFAKLLTFRAHKKQQNSASSSAVGIHTSDTTISFNLQGNVWVAHLPQGDWSKLTLKQGSSKDKKKEKEAPTKDASKREGLQDCLEIWPVRKHAILNSNVLYLRAADGTEESILLDGCEVLAVSSGHGPGGKWARKMPLKVHHDERAVYHGCNDCLLYLDTGWEKETWCEVLRATAKLGSLSNDWFLQTKREYQDYTQRVETHLPYVNKFHATAAAATAGGGEVTKFGSEMNTEEKLVENKSEEGLSRKKLIWKKLTRRSSKGKETKDTKSLDALEELADFTRRISAVSSSQGQDDGSSSRKKDLSSSIDSKNNISSSRDEYVNNAVHASSVESKMNLPKEIDQGLLCLNMIIGRIYFDFYHSPSRVAIIQRLIQKQLSKMKTPSYIKSITIAELDLGKSPPYATALRMLPADEAGALALEFDLQWQGVGSIACETRLEVRDASAQEKVASQVGEPGLAGDAAAALLTGIGNDLNISGTTRVLEDGNKKGGLMQSVKSMISRVAEQVSQVPLILKIRCESIKGTGLLRMRAPPTDRIWFSFKEMPELDLVPEPCIGERRFNSGPLGTFIVQHLKVQLRETLVMPNCEDLFTAWMMAEKDDWLPQSVVPVAFTSAQVSESEKQNLRSSNIGSQAKPNSDQHQSVQQLVSLASLKTDILPPPDSNNSNRQHRRSMSMTRLLSEVSKGGLQPASQAAAAPSTVTPTTMSRFSHDVSNGPQTVRPSGVTTTPLSTPSSSVREETGIEFSKTLSLDRGESRAALSERGFEAGLLSRGELRAFSGRELEVGGGSDRRTDECGGTIASFSLRQSEGSVSDSDVQYLASHDREQDLDLQQKMQSSRSSKMILLGKMGAKLDEKRRLVLEKLREKKVIAT</sequence>
<feature type="region of interest" description="Disordered" evidence="9">
    <location>
        <begin position="92"/>
        <end position="113"/>
    </location>
</feature>
<feature type="compositionally biased region" description="Basic and acidic residues" evidence="9">
    <location>
        <begin position="96"/>
        <end position="113"/>
    </location>
</feature>
<accession>A0ABP0U6M2</accession>
<evidence type="ECO:0000256" key="10">
    <source>
        <dbReference type="SAM" id="Phobius"/>
    </source>
</evidence>
<keyword evidence="5 10" id="KW-1133">Transmembrane helix</keyword>
<evidence type="ECO:0000256" key="9">
    <source>
        <dbReference type="SAM" id="MobiDB-lite"/>
    </source>
</evidence>
<feature type="transmembrane region" description="Helical" evidence="10">
    <location>
        <begin position="20"/>
        <end position="40"/>
    </location>
</feature>
<keyword evidence="13" id="KW-1185">Reference proteome</keyword>
<feature type="compositionally biased region" description="Low complexity" evidence="9">
    <location>
        <begin position="724"/>
        <end position="734"/>
    </location>
</feature>
<gene>
    <name evidence="12" type="ORF">CSSPTR1EN2_LOCUS12091</name>
</gene>
<proteinExistence type="predicted"/>
<dbReference type="PROSITE" id="PS51847">
    <property type="entry name" value="SMP"/>
    <property type="match status" value="1"/>
</dbReference>
<dbReference type="InterPro" id="IPR057080">
    <property type="entry name" value="PH_SMPa"/>
</dbReference>
<evidence type="ECO:0000256" key="2">
    <source>
        <dbReference type="ARBA" id="ARBA00022448"/>
    </source>
</evidence>
<evidence type="ECO:0000256" key="7">
    <source>
        <dbReference type="ARBA" id="ARBA00023121"/>
    </source>
</evidence>
<evidence type="ECO:0000256" key="6">
    <source>
        <dbReference type="ARBA" id="ARBA00023055"/>
    </source>
</evidence>
<evidence type="ECO:0000256" key="8">
    <source>
        <dbReference type="ARBA" id="ARBA00023136"/>
    </source>
</evidence>
<feature type="domain" description="SMP-LTD" evidence="11">
    <location>
        <begin position="374"/>
        <end position="628"/>
    </location>
</feature>
<name>A0ABP0U6M2_9BRYO</name>
<evidence type="ECO:0000313" key="13">
    <source>
        <dbReference type="Proteomes" id="UP001497512"/>
    </source>
</evidence>
<feature type="compositionally biased region" description="Polar residues" evidence="9">
    <location>
        <begin position="660"/>
        <end position="684"/>
    </location>
</feature>
<protein>
    <recommendedName>
        <fullName evidence="11">SMP-LTD domain-containing protein</fullName>
    </recommendedName>
</protein>
<feature type="compositionally biased region" description="Low complexity" evidence="9">
    <location>
        <begin position="342"/>
        <end position="352"/>
    </location>
</feature>
<keyword evidence="7" id="KW-0446">Lipid-binding</keyword>
<keyword evidence="2" id="KW-0813">Transport</keyword>
<organism evidence="12 13">
    <name type="scientific">Sphagnum troendelagicum</name>
    <dbReference type="NCBI Taxonomy" id="128251"/>
    <lineage>
        <taxon>Eukaryota</taxon>
        <taxon>Viridiplantae</taxon>
        <taxon>Streptophyta</taxon>
        <taxon>Embryophyta</taxon>
        <taxon>Bryophyta</taxon>
        <taxon>Sphagnophytina</taxon>
        <taxon>Sphagnopsida</taxon>
        <taxon>Sphagnales</taxon>
        <taxon>Sphagnaceae</taxon>
        <taxon>Sphagnum</taxon>
    </lineage>
</organism>
<dbReference type="EMBL" id="OZ019894">
    <property type="protein sequence ID" value="CAK9214157.1"/>
    <property type="molecule type" value="Genomic_DNA"/>
</dbReference>
<feature type="region of interest" description="Disordered" evidence="9">
    <location>
        <begin position="322"/>
        <end position="352"/>
    </location>
</feature>
<evidence type="ECO:0000313" key="12">
    <source>
        <dbReference type="EMBL" id="CAK9214157.1"/>
    </source>
</evidence>
<dbReference type="Proteomes" id="UP001497512">
    <property type="component" value="Chromosome 2"/>
</dbReference>
<feature type="compositionally biased region" description="Low complexity" evidence="9">
    <location>
        <begin position="761"/>
        <end position="771"/>
    </location>
</feature>
<dbReference type="CDD" id="cd21675">
    <property type="entry name" value="SMP_TEX2"/>
    <property type="match status" value="1"/>
</dbReference>
<comment type="subcellular location">
    <subcellularLocation>
        <location evidence="1">Endoplasmic reticulum membrane</location>
    </subcellularLocation>
</comment>
<dbReference type="Pfam" id="PF23065">
    <property type="entry name" value="PH_SMPa"/>
    <property type="match status" value="1"/>
</dbReference>
<dbReference type="PANTHER" id="PTHR13466">
    <property type="entry name" value="TEX2 PROTEIN-RELATED"/>
    <property type="match status" value="1"/>
</dbReference>
<keyword evidence="8 10" id="KW-0472">Membrane</keyword>
<evidence type="ECO:0000256" key="5">
    <source>
        <dbReference type="ARBA" id="ARBA00022989"/>
    </source>
</evidence>
<evidence type="ECO:0000256" key="3">
    <source>
        <dbReference type="ARBA" id="ARBA00022692"/>
    </source>
</evidence>
<feature type="compositionally biased region" description="Polar residues" evidence="9">
    <location>
        <begin position="735"/>
        <end position="760"/>
    </location>
</feature>
<feature type="region of interest" description="Disordered" evidence="9">
    <location>
        <begin position="654"/>
        <end position="776"/>
    </location>
</feature>
<keyword evidence="3 10" id="KW-0812">Transmembrane</keyword>
<dbReference type="PANTHER" id="PTHR13466:SF0">
    <property type="entry name" value="SMP-LTD DOMAIN-CONTAINING PROTEIN"/>
    <property type="match status" value="1"/>
</dbReference>
<dbReference type="InterPro" id="IPR031468">
    <property type="entry name" value="SMP_LBD"/>
</dbReference>
<evidence type="ECO:0000259" key="11">
    <source>
        <dbReference type="PROSITE" id="PS51847"/>
    </source>
</evidence>